<dbReference type="AlphaFoldDB" id="A0A1B6DF37"/>
<comment type="similarity">
    <text evidence="1">Belongs to the short-chain dehydrogenases/reductases (SDR) family.</text>
</comment>
<keyword evidence="3" id="KW-0812">Transmembrane</keyword>
<protein>
    <submittedName>
        <fullName evidence="4">Uncharacterized protein</fullName>
    </submittedName>
</protein>
<accession>A0A1B6DF37</accession>
<keyword evidence="2" id="KW-0560">Oxidoreductase</keyword>
<dbReference type="GO" id="GO:0016616">
    <property type="term" value="F:oxidoreductase activity, acting on the CH-OH group of donors, NAD or NADP as acceptor"/>
    <property type="evidence" value="ECO:0007669"/>
    <property type="project" value="TreeGrafter"/>
</dbReference>
<evidence type="ECO:0000313" key="4">
    <source>
        <dbReference type="EMBL" id="JAS24205.1"/>
    </source>
</evidence>
<dbReference type="Pfam" id="PF00106">
    <property type="entry name" value="adh_short"/>
    <property type="match status" value="1"/>
</dbReference>
<feature type="transmembrane region" description="Helical" evidence="3">
    <location>
        <begin position="15"/>
        <end position="37"/>
    </location>
</feature>
<dbReference type="EMBL" id="GEDC01013093">
    <property type="protein sequence ID" value="JAS24205.1"/>
    <property type="molecule type" value="Transcribed_RNA"/>
</dbReference>
<keyword evidence="3" id="KW-1133">Transmembrane helix</keyword>
<dbReference type="InterPro" id="IPR002347">
    <property type="entry name" value="SDR_fam"/>
</dbReference>
<evidence type="ECO:0000256" key="1">
    <source>
        <dbReference type="ARBA" id="ARBA00006484"/>
    </source>
</evidence>
<reference evidence="4" key="1">
    <citation type="submission" date="2015-12" db="EMBL/GenBank/DDBJ databases">
        <title>De novo transcriptome assembly of four potential Pierce s Disease insect vectors from Arizona vineyards.</title>
        <authorList>
            <person name="Tassone E.E."/>
        </authorList>
    </citation>
    <scope>NUCLEOTIDE SEQUENCE</scope>
</reference>
<dbReference type="Gene3D" id="3.40.50.720">
    <property type="entry name" value="NAD(P)-binding Rossmann-like Domain"/>
    <property type="match status" value="1"/>
</dbReference>
<dbReference type="GO" id="GO:0005811">
    <property type="term" value="C:lipid droplet"/>
    <property type="evidence" value="ECO:0007669"/>
    <property type="project" value="TreeGrafter"/>
</dbReference>
<dbReference type="InterPro" id="IPR036291">
    <property type="entry name" value="NAD(P)-bd_dom_sf"/>
</dbReference>
<organism evidence="4">
    <name type="scientific">Clastoptera arizonana</name>
    <name type="common">Arizona spittle bug</name>
    <dbReference type="NCBI Taxonomy" id="38151"/>
    <lineage>
        <taxon>Eukaryota</taxon>
        <taxon>Metazoa</taxon>
        <taxon>Ecdysozoa</taxon>
        <taxon>Arthropoda</taxon>
        <taxon>Hexapoda</taxon>
        <taxon>Insecta</taxon>
        <taxon>Pterygota</taxon>
        <taxon>Neoptera</taxon>
        <taxon>Paraneoptera</taxon>
        <taxon>Hemiptera</taxon>
        <taxon>Auchenorrhyncha</taxon>
        <taxon>Cercopoidea</taxon>
        <taxon>Clastopteridae</taxon>
        <taxon>Clastoptera</taxon>
    </lineage>
</organism>
<dbReference type="PRINTS" id="PR00081">
    <property type="entry name" value="GDHRDH"/>
</dbReference>
<sequence length="147" mass="16203">MLNEFLPDMVRKNHGHVVAVSSMAGILGLSNLVPYCASKFAVRGLMEAIAEETRENFSQSEVKFTVIYPYIVDTGLCKKPRIKFPGLLAIVSPSDAAKQIIKAMRLNQTEISIPSGLLTVNNVLRLFPVKVCRVVKDFLDSGLEAHD</sequence>
<keyword evidence="3" id="KW-0472">Membrane</keyword>
<dbReference type="SUPFAM" id="SSF51735">
    <property type="entry name" value="NAD(P)-binding Rossmann-fold domains"/>
    <property type="match status" value="1"/>
</dbReference>
<gene>
    <name evidence="4" type="ORF">g.37287</name>
</gene>
<proteinExistence type="inferred from homology"/>
<dbReference type="PANTHER" id="PTHR24322">
    <property type="entry name" value="PKSB"/>
    <property type="match status" value="1"/>
</dbReference>
<dbReference type="PANTHER" id="PTHR24322:SF736">
    <property type="entry name" value="RETINOL DEHYDROGENASE 10"/>
    <property type="match status" value="1"/>
</dbReference>
<name>A0A1B6DF37_9HEMI</name>
<dbReference type="InterPro" id="IPR020904">
    <property type="entry name" value="Sc_DH/Rdtase_CS"/>
</dbReference>
<dbReference type="PROSITE" id="PS00061">
    <property type="entry name" value="ADH_SHORT"/>
    <property type="match status" value="1"/>
</dbReference>
<evidence type="ECO:0000256" key="2">
    <source>
        <dbReference type="ARBA" id="ARBA00023002"/>
    </source>
</evidence>
<evidence type="ECO:0000256" key="3">
    <source>
        <dbReference type="SAM" id="Phobius"/>
    </source>
</evidence>